<evidence type="ECO:0000313" key="2">
    <source>
        <dbReference type="Proteomes" id="UP000828390"/>
    </source>
</evidence>
<dbReference type="AlphaFoldDB" id="A0A9D3Z610"/>
<dbReference type="EMBL" id="JAIWYP010000014">
    <property type="protein sequence ID" value="KAH3710982.1"/>
    <property type="molecule type" value="Genomic_DNA"/>
</dbReference>
<protein>
    <submittedName>
        <fullName evidence="1">Uncharacterized protein</fullName>
    </submittedName>
</protein>
<evidence type="ECO:0000313" key="1">
    <source>
        <dbReference type="EMBL" id="KAH3710982.1"/>
    </source>
</evidence>
<keyword evidence="2" id="KW-1185">Reference proteome</keyword>
<gene>
    <name evidence="1" type="ORF">DPMN_070480</name>
</gene>
<dbReference type="Proteomes" id="UP000828390">
    <property type="component" value="Unassembled WGS sequence"/>
</dbReference>
<organism evidence="1 2">
    <name type="scientific">Dreissena polymorpha</name>
    <name type="common">Zebra mussel</name>
    <name type="synonym">Mytilus polymorpha</name>
    <dbReference type="NCBI Taxonomy" id="45954"/>
    <lineage>
        <taxon>Eukaryota</taxon>
        <taxon>Metazoa</taxon>
        <taxon>Spiralia</taxon>
        <taxon>Lophotrochozoa</taxon>
        <taxon>Mollusca</taxon>
        <taxon>Bivalvia</taxon>
        <taxon>Autobranchia</taxon>
        <taxon>Heteroconchia</taxon>
        <taxon>Euheterodonta</taxon>
        <taxon>Imparidentia</taxon>
        <taxon>Neoheterodontei</taxon>
        <taxon>Myida</taxon>
        <taxon>Dreissenoidea</taxon>
        <taxon>Dreissenidae</taxon>
        <taxon>Dreissena</taxon>
    </lineage>
</organism>
<comment type="caution">
    <text evidence="1">The sequence shown here is derived from an EMBL/GenBank/DDBJ whole genome shotgun (WGS) entry which is preliminary data.</text>
</comment>
<reference evidence="1" key="1">
    <citation type="journal article" date="2019" name="bioRxiv">
        <title>The Genome of the Zebra Mussel, Dreissena polymorpha: A Resource for Invasive Species Research.</title>
        <authorList>
            <person name="McCartney M.A."/>
            <person name="Auch B."/>
            <person name="Kono T."/>
            <person name="Mallez S."/>
            <person name="Zhang Y."/>
            <person name="Obille A."/>
            <person name="Becker A."/>
            <person name="Abrahante J.E."/>
            <person name="Garbe J."/>
            <person name="Badalamenti J.P."/>
            <person name="Herman A."/>
            <person name="Mangelson H."/>
            <person name="Liachko I."/>
            <person name="Sullivan S."/>
            <person name="Sone E.D."/>
            <person name="Koren S."/>
            <person name="Silverstein K.A.T."/>
            <person name="Beckman K.B."/>
            <person name="Gohl D.M."/>
        </authorList>
    </citation>
    <scope>NUCLEOTIDE SEQUENCE</scope>
    <source>
        <strain evidence="1">Duluth1</strain>
        <tissue evidence="1">Whole animal</tissue>
    </source>
</reference>
<sequence length="118" mass="13741">MINNVAKTLLSCVDKTMPMFASDMYLDIEVSPKVKEIFCEIQNLMNGKTSKHLISPISSRFLQMNVVACRLMECMDFLTVYYYGYLTEEEKTKHRFVLTVFTEACIRLFVTSCCNMYK</sequence>
<reference evidence="1" key="2">
    <citation type="submission" date="2020-11" db="EMBL/GenBank/DDBJ databases">
        <authorList>
            <person name="McCartney M.A."/>
            <person name="Auch B."/>
            <person name="Kono T."/>
            <person name="Mallez S."/>
            <person name="Becker A."/>
            <person name="Gohl D.M."/>
            <person name="Silverstein K.A.T."/>
            <person name="Koren S."/>
            <person name="Bechman K.B."/>
            <person name="Herman A."/>
            <person name="Abrahante J.E."/>
            <person name="Garbe J."/>
        </authorList>
    </citation>
    <scope>NUCLEOTIDE SEQUENCE</scope>
    <source>
        <strain evidence="1">Duluth1</strain>
        <tissue evidence="1">Whole animal</tissue>
    </source>
</reference>
<name>A0A9D3Z610_DREPO</name>
<accession>A0A9D3Z610</accession>
<proteinExistence type="predicted"/>